<evidence type="ECO:0000313" key="2">
    <source>
        <dbReference type="Proteomes" id="UP000285832"/>
    </source>
</evidence>
<sequence length="103" mass="12211">MVVYTREKVELIGEIYQRTLQVLNGGVHDPYNWMSDRYPMKCLVMIYPRAVALGIPEKLNKKMMELMDLITIEEMGEMIKKQMPQEMILYLEIGKNKARDKRE</sequence>
<organism evidence="1 2">
    <name type="scientific">[Ruminococcus] lactaris</name>
    <dbReference type="NCBI Taxonomy" id="46228"/>
    <lineage>
        <taxon>Bacteria</taxon>
        <taxon>Bacillati</taxon>
        <taxon>Bacillota</taxon>
        <taxon>Clostridia</taxon>
        <taxon>Lachnospirales</taxon>
        <taxon>Lachnospiraceae</taxon>
        <taxon>Mediterraneibacter</taxon>
    </lineage>
</organism>
<reference evidence="1 2" key="1">
    <citation type="submission" date="2018-08" db="EMBL/GenBank/DDBJ databases">
        <title>A genome reference for cultivated species of the human gut microbiota.</title>
        <authorList>
            <person name="Zou Y."/>
            <person name="Xue W."/>
            <person name="Luo G."/>
        </authorList>
    </citation>
    <scope>NUCLEOTIDE SEQUENCE [LARGE SCALE GENOMIC DNA]</scope>
    <source>
        <strain evidence="1 2">AM09-9</strain>
    </source>
</reference>
<evidence type="ECO:0000313" key="1">
    <source>
        <dbReference type="EMBL" id="RHJ63263.1"/>
    </source>
</evidence>
<accession>A0A415D8D5</accession>
<gene>
    <name evidence="1" type="ORF">DW116_02820</name>
</gene>
<protein>
    <submittedName>
        <fullName evidence="1">Uncharacterized protein</fullName>
    </submittedName>
</protein>
<dbReference type="RefSeq" id="WP_118278742.1">
    <property type="nucleotide sequence ID" value="NZ_JAQDJO010000040.1"/>
</dbReference>
<dbReference type="Proteomes" id="UP000285832">
    <property type="component" value="Unassembled WGS sequence"/>
</dbReference>
<name>A0A415D8D5_9FIRM</name>
<comment type="caution">
    <text evidence="1">The sequence shown here is derived from an EMBL/GenBank/DDBJ whole genome shotgun (WGS) entry which is preliminary data.</text>
</comment>
<proteinExistence type="predicted"/>
<dbReference type="AlphaFoldDB" id="A0A415D8D5"/>
<dbReference type="EMBL" id="QRMI01000005">
    <property type="protein sequence ID" value="RHJ63263.1"/>
    <property type="molecule type" value="Genomic_DNA"/>
</dbReference>